<dbReference type="PANTHER" id="PTHR23531">
    <property type="entry name" value="QUINOLENE RESISTANCE PROTEIN NORA"/>
    <property type="match status" value="1"/>
</dbReference>
<proteinExistence type="predicted"/>
<dbReference type="Proteomes" id="UP001516620">
    <property type="component" value="Unassembled WGS sequence"/>
</dbReference>
<evidence type="ECO:0000256" key="1">
    <source>
        <dbReference type="ARBA" id="ARBA00004651"/>
    </source>
</evidence>
<dbReference type="RefSeq" id="WP_193415337.1">
    <property type="nucleotide sequence ID" value="NZ_JADCNN020000013.1"/>
</dbReference>
<evidence type="ECO:0000256" key="5">
    <source>
        <dbReference type="ARBA" id="ARBA00023136"/>
    </source>
</evidence>
<gene>
    <name evidence="8" type="ORF">IM700_014990</name>
</gene>
<dbReference type="InterPro" id="IPR011701">
    <property type="entry name" value="MFS"/>
</dbReference>
<dbReference type="PROSITE" id="PS50850">
    <property type="entry name" value="MFS"/>
    <property type="match status" value="1"/>
</dbReference>
<dbReference type="SUPFAM" id="SSF103473">
    <property type="entry name" value="MFS general substrate transporter"/>
    <property type="match status" value="1"/>
</dbReference>
<feature type="transmembrane region" description="Helical" evidence="6">
    <location>
        <begin position="84"/>
        <end position="103"/>
    </location>
</feature>
<dbReference type="InterPro" id="IPR036259">
    <property type="entry name" value="MFS_trans_sf"/>
</dbReference>
<protein>
    <submittedName>
        <fullName evidence="8">MFS transporter</fullName>
    </submittedName>
</protein>
<keyword evidence="4 6" id="KW-1133">Transmembrane helix</keyword>
<keyword evidence="5 6" id="KW-0472">Membrane</keyword>
<accession>A0ABS2H680</accession>
<feature type="transmembrane region" description="Helical" evidence="6">
    <location>
        <begin position="316"/>
        <end position="335"/>
    </location>
</feature>
<keyword evidence="9" id="KW-1185">Reference proteome</keyword>
<name>A0ABS2H680_9BACL</name>
<dbReference type="Pfam" id="PF07690">
    <property type="entry name" value="MFS_1"/>
    <property type="match status" value="1"/>
</dbReference>
<dbReference type="InterPro" id="IPR052714">
    <property type="entry name" value="MFS_Exporter"/>
</dbReference>
<feature type="transmembrane region" description="Helical" evidence="6">
    <location>
        <begin position="355"/>
        <end position="376"/>
    </location>
</feature>
<keyword evidence="2" id="KW-0813">Transport</keyword>
<feature type="transmembrane region" description="Helical" evidence="6">
    <location>
        <begin position="20"/>
        <end position="43"/>
    </location>
</feature>
<feature type="domain" description="Major facilitator superfamily (MFS) profile" evidence="7">
    <location>
        <begin position="18"/>
        <end position="404"/>
    </location>
</feature>
<feature type="transmembrane region" description="Helical" evidence="6">
    <location>
        <begin position="257"/>
        <end position="277"/>
    </location>
</feature>
<evidence type="ECO:0000256" key="6">
    <source>
        <dbReference type="SAM" id="Phobius"/>
    </source>
</evidence>
<evidence type="ECO:0000313" key="9">
    <source>
        <dbReference type="Proteomes" id="UP001516620"/>
    </source>
</evidence>
<sequence length="431" mass="46844">MSLPSNQQPESERLWTRSFISLTISAFLLFLNLHMLLSTFSAYVKSEFAASDLQVSLVTSVFAGSAILTRFLAAGLLRKLSPNVLLFIGLIIAAVATVLNSAAGSVGTLLLVRAVYGIGFGIGSTLLPTFASRIIPLQRMGEGIGYFGLSSSLAMSIGPMIGLNVMRELGFGTLTLIGTTAVLLMFPLLLLTRALPAIRPMKEKEQRQPRATQGEEDTNAKQRPAFNRGLVFPALLNMILAVTYSGLLSFIALFGEFIHLDQVGLFFLFNAVTVVLIRPISGRIFDARGHAAVLIPSALLVIASMFILSYTTNLPMLILSSLLYGLGFGAIQPTIQAWMLRTCKPEQYGSANSMFYNSMDFGVAVGAVILGAIASGTNYAVMYRYSAGFMGLFLVFYLVVEWTKRMRRMQREASLDPSDNQADYIMQSSGI</sequence>
<feature type="transmembrane region" description="Helical" evidence="6">
    <location>
        <begin position="289"/>
        <end position="310"/>
    </location>
</feature>
<dbReference type="PANTHER" id="PTHR23531:SF1">
    <property type="entry name" value="QUINOLENE RESISTANCE PROTEIN NORA"/>
    <property type="match status" value="1"/>
</dbReference>
<dbReference type="InterPro" id="IPR020846">
    <property type="entry name" value="MFS_dom"/>
</dbReference>
<evidence type="ECO:0000256" key="3">
    <source>
        <dbReference type="ARBA" id="ARBA00022692"/>
    </source>
</evidence>
<comment type="caution">
    <text evidence="8">The sequence shown here is derived from an EMBL/GenBank/DDBJ whole genome shotgun (WGS) entry which is preliminary data.</text>
</comment>
<feature type="transmembrane region" description="Helical" evidence="6">
    <location>
        <begin position="55"/>
        <end position="77"/>
    </location>
</feature>
<evidence type="ECO:0000259" key="7">
    <source>
        <dbReference type="PROSITE" id="PS50850"/>
    </source>
</evidence>
<dbReference type="EMBL" id="JADCNN020000013">
    <property type="protein sequence ID" value="MBM6996962.1"/>
    <property type="molecule type" value="Genomic_DNA"/>
</dbReference>
<feature type="transmembrane region" description="Helical" evidence="6">
    <location>
        <begin position="230"/>
        <end position="251"/>
    </location>
</feature>
<organism evidence="8 9">
    <name type="scientific">Paenibacillus rhizolycopersici</name>
    <dbReference type="NCBI Taxonomy" id="2780073"/>
    <lineage>
        <taxon>Bacteria</taxon>
        <taxon>Bacillati</taxon>
        <taxon>Bacillota</taxon>
        <taxon>Bacilli</taxon>
        <taxon>Bacillales</taxon>
        <taxon>Paenibacillaceae</taxon>
        <taxon>Paenibacillus</taxon>
    </lineage>
</organism>
<dbReference type="Gene3D" id="1.20.1250.20">
    <property type="entry name" value="MFS general substrate transporter like domains"/>
    <property type="match status" value="1"/>
</dbReference>
<reference evidence="8 9" key="1">
    <citation type="submission" date="2021-01" db="EMBL/GenBank/DDBJ databases">
        <title>Paenibacillus sp.nov. isolated from the rhizosphere soil of tomato plant.</title>
        <authorList>
            <person name="Thin K.K."/>
            <person name="Zhang X."/>
            <person name="He S."/>
        </authorList>
    </citation>
    <scope>NUCLEOTIDE SEQUENCE [LARGE SCALE GENOMIC DNA]</scope>
    <source>
        <strain evidence="8 9">DXFW5</strain>
    </source>
</reference>
<evidence type="ECO:0000256" key="4">
    <source>
        <dbReference type="ARBA" id="ARBA00022989"/>
    </source>
</evidence>
<dbReference type="CDD" id="cd17489">
    <property type="entry name" value="MFS_YfcJ_like"/>
    <property type="match status" value="1"/>
</dbReference>
<feature type="transmembrane region" description="Helical" evidence="6">
    <location>
        <begin position="143"/>
        <end position="163"/>
    </location>
</feature>
<evidence type="ECO:0000313" key="8">
    <source>
        <dbReference type="EMBL" id="MBM6996962.1"/>
    </source>
</evidence>
<feature type="transmembrane region" description="Helical" evidence="6">
    <location>
        <begin position="382"/>
        <end position="400"/>
    </location>
</feature>
<evidence type="ECO:0000256" key="2">
    <source>
        <dbReference type="ARBA" id="ARBA00022448"/>
    </source>
</evidence>
<feature type="transmembrane region" description="Helical" evidence="6">
    <location>
        <begin position="169"/>
        <end position="192"/>
    </location>
</feature>
<feature type="transmembrane region" description="Helical" evidence="6">
    <location>
        <begin position="109"/>
        <end position="131"/>
    </location>
</feature>
<keyword evidence="3 6" id="KW-0812">Transmembrane</keyword>
<comment type="subcellular location">
    <subcellularLocation>
        <location evidence="1">Cell membrane</location>
        <topology evidence="1">Multi-pass membrane protein</topology>
    </subcellularLocation>
</comment>